<sequence length="230" mass="24426">MAGRDNKDAAKRKATSHPTSSHSFAASTGGHGHHVAQRPKLDPGSGSEGGASASPSPSPIPSSSDGSSSDDNPQIHWQGYASRASPVPWWKQPFAIPRGNGTPKDPSVKELDDYISRGHARGRNSPILEQSSGPEIREIRTPTSELDNQVKKLQKALYRNDIFCAENHTDPKYITDRSVLRSRSGGDKKSEDKKNGGGGSGKKNDGSGDKKSNGGSDHKMNDASGSSKKT</sequence>
<dbReference type="EMBL" id="JAULSW010000008">
    <property type="protein sequence ID" value="KAK3372594.1"/>
    <property type="molecule type" value="Genomic_DNA"/>
</dbReference>
<feature type="compositionally biased region" description="Basic and acidic residues" evidence="1">
    <location>
        <begin position="1"/>
        <end position="11"/>
    </location>
</feature>
<feature type="region of interest" description="Disordered" evidence="1">
    <location>
        <begin position="168"/>
        <end position="230"/>
    </location>
</feature>
<evidence type="ECO:0000313" key="2">
    <source>
        <dbReference type="EMBL" id="KAK3372594.1"/>
    </source>
</evidence>
<proteinExistence type="predicted"/>
<feature type="compositionally biased region" description="Polar residues" evidence="1">
    <location>
        <begin position="16"/>
        <end position="26"/>
    </location>
</feature>
<evidence type="ECO:0000313" key="3">
    <source>
        <dbReference type="Proteomes" id="UP001285441"/>
    </source>
</evidence>
<comment type="caution">
    <text evidence="2">The sequence shown here is derived from an EMBL/GenBank/DDBJ whole genome shotgun (WGS) entry which is preliminary data.</text>
</comment>
<reference evidence="2" key="2">
    <citation type="submission" date="2023-06" db="EMBL/GenBank/DDBJ databases">
        <authorList>
            <consortium name="Lawrence Berkeley National Laboratory"/>
            <person name="Haridas S."/>
            <person name="Hensen N."/>
            <person name="Bonometti L."/>
            <person name="Westerberg I."/>
            <person name="Brannstrom I.O."/>
            <person name="Guillou S."/>
            <person name="Cros-Aarteil S."/>
            <person name="Calhoun S."/>
            <person name="Kuo A."/>
            <person name="Mondo S."/>
            <person name="Pangilinan J."/>
            <person name="Riley R."/>
            <person name="LaButti K."/>
            <person name="Andreopoulos B."/>
            <person name="Lipzen A."/>
            <person name="Chen C."/>
            <person name="Yanf M."/>
            <person name="Daum C."/>
            <person name="Ng V."/>
            <person name="Clum A."/>
            <person name="Steindorff A."/>
            <person name="Ohm R."/>
            <person name="Martin F."/>
            <person name="Silar P."/>
            <person name="Natvig D."/>
            <person name="Lalanne C."/>
            <person name="Gautier V."/>
            <person name="Ament-velasquez S.L."/>
            <person name="Kruys A."/>
            <person name="Hutchinson M.I."/>
            <person name="Powell A.J."/>
            <person name="Barry K."/>
            <person name="Miller A.N."/>
            <person name="Grigoriev I.V."/>
            <person name="Debuchy R."/>
            <person name="Gladieux P."/>
            <person name="Thoren M.H."/>
            <person name="Johannesson H."/>
        </authorList>
    </citation>
    <scope>NUCLEOTIDE SEQUENCE</scope>
    <source>
        <strain evidence="2">CBS 232.78</strain>
    </source>
</reference>
<name>A0AAE0K9J8_9PEZI</name>
<keyword evidence="3" id="KW-1185">Reference proteome</keyword>
<accession>A0AAE0K9J8</accession>
<dbReference type="AlphaFoldDB" id="A0AAE0K9J8"/>
<protein>
    <submittedName>
        <fullName evidence="2">Uncharacterized protein</fullName>
    </submittedName>
</protein>
<feature type="compositionally biased region" description="Basic and acidic residues" evidence="1">
    <location>
        <begin position="106"/>
        <end position="116"/>
    </location>
</feature>
<reference evidence="2" key="1">
    <citation type="journal article" date="2023" name="Mol. Phylogenet. Evol.">
        <title>Genome-scale phylogeny and comparative genomics of the fungal order Sordariales.</title>
        <authorList>
            <person name="Hensen N."/>
            <person name="Bonometti L."/>
            <person name="Westerberg I."/>
            <person name="Brannstrom I.O."/>
            <person name="Guillou S."/>
            <person name="Cros-Aarteil S."/>
            <person name="Calhoun S."/>
            <person name="Haridas S."/>
            <person name="Kuo A."/>
            <person name="Mondo S."/>
            <person name="Pangilinan J."/>
            <person name="Riley R."/>
            <person name="LaButti K."/>
            <person name="Andreopoulos B."/>
            <person name="Lipzen A."/>
            <person name="Chen C."/>
            <person name="Yan M."/>
            <person name="Daum C."/>
            <person name="Ng V."/>
            <person name="Clum A."/>
            <person name="Steindorff A."/>
            <person name="Ohm R.A."/>
            <person name="Martin F."/>
            <person name="Silar P."/>
            <person name="Natvig D.O."/>
            <person name="Lalanne C."/>
            <person name="Gautier V."/>
            <person name="Ament-Velasquez S.L."/>
            <person name="Kruys A."/>
            <person name="Hutchinson M.I."/>
            <person name="Powell A.J."/>
            <person name="Barry K."/>
            <person name="Miller A.N."/>
            <person name="Grigoriev I.V."/>
            <person name="Debuchy R."/>
            <person name="Gladieux P."/>
            <person name="Hiltunen Thoren M."/>
            <person name="Johannesson H."/>
        </authorList>
    </citation>
    <scope>NUCLEOTIDE SEQUENCE</scope>
    <source>
        <strain evidence="2">CBS 232.78</strain>
    </source>
</reference>
<feature type="compositionally biased region" description="Basic and acidic residues" evidence="1">
    <location>
        <begin position="202"/>
        <end position="221"/>
    </location>
</feature>
<evidence type="ECO:0000256" key="1">
    <source>
        <dbReference type="SAM" id="MobiDB-lite"/>
    </source>
</evidence>
<gene>
    <name evidence="2" type="ORF">B0H63DRAFT_301597</name>
</gene>
<organism evidence="2 3">
    <name type="scientific">Podospora didyma</name>
    <dbReference type="NCBI Taxonomy" id="330526"/>
    <lineage>
        <taxon>Eukaryota</taxon>
        <taxon>Fungi</taxon>
        <taxon>Dikarya</taxon>
        <taxon>Ascomycota</taxon>
        <taxon>Pezizomycotina</taxon>
        <taxon>Sordariomycetes</taxon>
        <taxon>Sordariomycetidae</taxon>
        <taxon>Sordariales</taxon>
        <taxon>Podosporaceae</taxon>
        <taxon>Podospora</taxon>
    </lineage>
</organism>
<feature type="compositionally biased region" description="Low complexity" evidence="1">
    <location>
        <begin position="42"/>
        <end position="71"/>
    </location>
</feature>
<feature type="compositionally biased region" description="Basic and acidic residues" evidence="1">
    <location>
        <begin position="168"/>
        <end position="195"/>
    </location>
</feature>
<dbReference type="Proteomes" id="UP001285441">
    <property type="component" value="Unassembled WGS sequence"/>
</dbReference>
<feature type="region of interest" description="Disordered" evidence="1">
    <location>
        <begin position="1"/>
        <end position="140"/>
    </location>
</feature>